<comment type="catalytic activity">
    <reaction evidence="5">
        <text>dTDP-beta-L-rhamnose + NADP(+) = dTDP-4-dehydro-beta-L-rhamnose + NADPH + H(+)</text>
        <dbReference type="Rhea" id="RHEA:21796"/>
        <dbReference type="ChEBI" id="CHEBI:15378"/>
        <dbReference type="ChEBI" id="CHEBI:57510"/>
        <dbReference type="ChEBI" id="CHEBI:57783"/>
        <dbReference type="ChEBI" id="CHEBI:58349"/>
        <dbReference type="ChEBI" id="CHEBI:62830"/>
        <dbReference type="EC" id="1.1.1.133"/>
    </reaction>
</comment>
<evidence type="ECO:0000256" key="6">
    <source>
        <dbReference type="RuleBase" id="RU364082"/>
    </source>
</evidence>
<comment type="similarity">
    <text evidence="2 6">Belongs to the dTDP-4-dehydrorhamnose reductase family.</text>
</comment>
<evidence type="ECO:0000256" key="5">
    <source>
        <dbReference type="ARBA" id="ARBA00048200"/>
    </source>
</evidence>
<dbReference type="InterPro" id="IPR029903">
    <property type="entry name" value="RmlD-like-bd"/>
</dbReference>
<gene>
    <name evidence="8" type="ORF">D7X32_11480</name>
</gene>
<evidence type="ECO:0000259" key="7">
    <source>
        <dbReference type="Pfam" id="PF04321"/>
    </source>
</evidence>
<dbReference type="Pfam" id="PF04321">
    <property type="entry name" value="RmlD_sub_bind"/>
    <property type="match status" value="1"/>
</dbReference>
<organism evidence="8 9">
    <name type="scientific">Corallococcus carmarthensis</name>
    <dbReference type="NCBI Taxonomy" id="2316728"/>
    <lineage>
        <taxon>Bacteria</taxon>
        <taxon>Pseudomonadati</taxon>
        <taxon>Myxococcota</taxon>
        <taxon>Myxococcia</taxon>
        <taxon>Myxococcales</taxon>
        <taxon>Cystobacterineae</taxon>
        <taxon>Myxococcaceae</taxon>
        <taxon>Corallococcus</taxon>
    </lineage>
</organism>
<proteinExistence type="inferred from homology"/>
<feature type="domain" description="RmlD-like substrate binding" evidence="7">
    <location>
        <begin position="4"/>
        <end position="292"/>
    </location>
</feature>
<dbReference type="PANTHER" id="PTHR10491">
    <property type="entry name" value="DTDP-4-DEHYDRORHAMNOSE REDUCTASE"/>
    <property type="match status" value="1"/>
</dbReference>
<keyword evidence="6" id="KW-0560">Oxidoreductase</keyword>
<evidence type="ECO:0000256" key="4">
    <source>
        <dbReference type="ARBA" id="ARBA00017099"/>
    </source>
</evidence>
<evidence type="ECO:0000256" key="2">
    <source>
        <dbReference type="ARBA" id="ARBA00010944"/>
    </source>
</evidence>
<comment type="function">
    <text evidence="6">Catalyzes the reduction of dTDP-6-deoxy-L-lyxo-4-hexulose to yield dTDP-L-rhamnose.</text>
</comment>
<comment type="caution">
    <text evidence="8">The sequence shown here is derived from an EMBL/GenBank/DDBJ whole genome shotgun (WGS) entry which is preliminary data.</text>
</comment>
<evidence type="ECO:0000313" key="8">
    <source>
        <dbReference type="EMBL" id="RKH04291.1"/>
    </source>
</evidence>
<dbReference type="OrthoDB" id="9803892at2"/>
<keyword evidence="6" id="KW-0521">NADP</keyword>
<dbReference type="SUPFAM" id="SSF51735">
    <property type="entry name" value="NAD(P)-binding Rossmann-fold domains"/>
    <property type="match status" value="1"/>
</dbReference>
<evidence type="ECO:0000256" key="3">
    <source>
        <dbReference type="ARBA" id="ARBA00012929"/>
    </source>
</evidence>
<dbReference type="Proteomes" id="UP000268313">
    <property type="component" value="Unassembled WGS sequence"/>
</dbReference>
<dbReference type="PANTHER" id="PTHR10491:SF4">
    <property type="entry name" value="METHIONINE ADENOSYLTRANSFERASE 2 SUBUNIT BETA"/>
    <property type="match status" value="1"/>
</dbReference>
<evidence type="ECO:0000313" key="9">
    <source>
        <dbReference type="Proteomes" id="UP000268313"/>
    </source>
</evidence>
<keyword evidence="9" id="KW-1185">Reference proteome</keyword>
<accession>A0A3A8KJB5</accession>
<name>A0A3A8KJB5_9BACT</name>
<evidence type="ECO:0000256" key="1">
    <source>
        <dbReference type="ARBA" id="ARBA00004781"/>
    </source>
</evidence>
<comment type="pathway">
    <text evidence="1 6">Carbohydrate biosynthesis; dTDP-L-rhamnose biosynthesis.</text>
</comment>
<dbReference type="InterPro" id="IPR036291">
    <property type="entry name" value="NAD(P)-bd_dom_sf"/>
</dbReference>
<dbReference type="Gene3D" id="3.40.50.720">
    <property type="entry name" value="NAD(P)-binding Rossmann-like Domain"/>
    <property type="match status" value="1"/>
</dbReference>
<reference evidence="9" key="1">
    <citation type="submission" date="2018-09" db="EMBL/GenBank/DDBJ databases">
        <authorList>
            <person name="Livingstone P.G."/>
            <person name="Whitworth D.E."/>
        </authorList>
    </citation>
    <scope>NUCLEOTIDE SEQUENCE [LARGE SCALE GENOMIC DNA]</scope>
    <source>
        <strain evidence="9">CA043D</strain>
    </source>
</reference>
<dbReference type="AlphaFoldDB" id="A0A3A8KJB5"/>
<dbReference type="RefSeq" id="WP_120602568.1">
    <property type="nucleotide sequence ID" value="NZ_JABFJX010000012.1"/>
</dbReference>
<dbReference type="GO" id="GO:0019305">
    <property type="term" value="P:dTDP-rhamnose biosynthetic process"/>
    <property type="evidence" value="ECO:0007669"/>
    <property type="project" value="UniProtKB-UniPathway"/>
</dbReference>
<dbReference type="CDD" id="cd05254">
    <property type="entry name" value="dTDP_HR_like_SDR_e"/>
    <property type="match status" value="1"/>
</dbReference>
<dbReference type="EC" id="1.1.1.133" evidence="3 6"/>
<dbReference type="EMBL" id="RAWE01000030">
    <property type="protein sequence ID" value="RKH04291.1"/>
    <property type="molecule type" value="Genomic_DNA"/>
</dbReference>
<sequence length="304" mass="32082">MSRFVVTGANGLVGRRACARLAARGHSVVGLGKGPRRAVGAFDYEALDLTREADVAPALSRLSPEIVVHCASMTEVDACEKAPEAAYAANVTATAAVARWTREAGAHLVHVSTDYVFDGDAGPYAEDAVPNPRGVYAVTKHMGEQAARVLSPGCAIARTAVVYGWPPVEGRLNFGAWLVKTLSAGQPVKLFEDQVVSPSFADNVAAMLVELGERRLGGTWNTCGGTVLDRVAFGRALCGVFGFDAGLVVPTRMADLKLSAPRPLKSGLLTDKAREQLSEKPLALAESLKRFHASWLEARAGEAG</sequence>
<dbReference type="InterPro" id="IPR005913">
    <property type="entry name" value="dTDP_dehydrorham_reduct"/>
</dbReference>
<dbReference type="UniPathway" id="UPA00124"/>
<dbReference type="GO" id="GO:0008831">
    <property type="term" value="F:dTDP-4-dehydrorhamnose reductase activity"/>
    <property type="evidence" value="ECO:0007669"/>
    <property type="project" value="UniProtKB-EC"/>
</dbReference>
<protein>
    <recommendedName>
        <fullName evidence="4 6">dTDP-4-dehydrorhamnose reductase</fullName>
        <ecNumber evidence="3 6">1.1.1.133</ecNumber>
    </recommendedName>
</protein>